<organism evidence="1 2">
    <name type="scientific">Escherichia phage vB_EcoS-IME253</name>
    <dbReference type="NCBI Taxonomy" id="1933412"/>
    <lineage>
        <taxon>Viruses</taxon>
        <taxon>Duplodnaviria</taxon>
        <taxon>Heunggongvirae</taxon>
        <taxon>Uroviricota</taxon>
        <taxon>Caudoviricetes</taxon>
        <taxon>Drexlerviridae</taxon>
        <taxon>Braunvirinae</taxon>
        <taxon>Rtpvirus</taxon>
        <taxon>Rtpvirus IME253</taxon>
    </lineage>
</organism>
<evidence type="ECO:0000313" key="2">
    <source>
        <dbReference type="Proteomes" id="UP000225515"/>
    </source>
</evidence>
<dbReference type="Proteomes" id="UP000225515">
    <property type="component" value="Segment"/>
</dbReference>
<sequence>MARNMGSVVTFEKSIADWIDRAEDGFGIVVSNTVIKTANAIVDLSPVDTGRFKANWQISANSPAQQSLNEYDQTGGQTKTYLARQARAVANSKATSVIYITNRLDYAVDLEYGASSQAPAGVLGVVQARLGRYFQEAVEEARRAI</sequence>
<proteinExistence type="predicted"/>
<reference evidence="1 2" key="1">
    <citation type="submission" date="2016-04" db="EMBL/GenBank/DDBJ databases">
        <title>An efficient strategy for bacteriophage contamination control in bacterial fermentation.</title>
        <authorList>
            <person name="Xing S."/>
            <person name="Sun Q."/>
            <person name="An X."/>
            <person name="Mi Z."/>
            <person name="Tong Y."/>
        </authorList>
    </citation>
    <scope>NUCLEOTIDE SEQUENCE [LARGE SCALE GENOMIC DNA]</scope>
</reference>
<dbReference type="GeneID" id="54979350"/>
<dbReference type="RefSeq" id="YP_009789210.1">
    <property type="nucleotide sequence ID" value="NC_047810.1"/>
</dbReference>
<keyword evidence="2" id="KW-1185">Reference proteome</keyword>
<evidence type="ECO:0000313" key="1">
    <source>
        <dbReference type="EMBL" id="APU93245.1"/>
    </source>
</evidence>
<dbReference type="KEGG" id="vg:54979350"/>
<protein>
    <recommendedName>
        <fullName evidence="3">HK97 gp10 family phage protein</fullName>
    </recommendedName>
</protein>
<dbReference type="EMBL" id="KX130960">
    <property type="protein sequence ID" value="APU93245.1"/>
    <property type="molecule type" value="Genomic_DNA"/>
</dbReference>
<name>A0A1P8DUS5_9CAUD</name>
<evidence type="ECO:0008006" key="3">
    <source>
        <dbReference type="Google" id="ProtNLM"/>
    </source>
</evidence>
<accession>A0A1P8DUS5</accession>